<dbReference type="Pfam" id="PF02110">
    <property type="entry name" value="HK"/>
    <property type="match status" value="1"/>
</dbReference>
<evidence type="ECO:0000256" key="10">
    <source>
        <dbReference type="ARBA" id="ARBA00022842"/>
    </source>
</evidence>
<dbReference type="InterPro" id="IPR029056">
    <property type="entry name" value="Ribokinase-like"/>
</dbReference>
<evidence type="ECO:0000313" key="13">
    <source>
        <dbReference type="Proteomes" id="UP000044071"/>
    </source>
</evidence>
<dbReference type="OrthoDB" id="8909021at2"/>
<keyword evidence="10" id="KW-0460">Magnesium</keyword>
<dbReference type="GO" id="GO:0009228">
    <property type="term" value="P:thiamine biosynthetic process"/>
    <property type="evidence" value="ECO:0007669"/>
    <property type="project" value="UniProtKB-KW"/>
</dbReference>
<evidence type="ECO:0000256" key="4">
    <source>
        <dbReference type="ARBA" id="ARBA00012129"/>
    </source>
</evidence>
<dbReference type="EMBL" id="CCSB01000004">
    <property type="protein sequence ID" value="CDZ79007.1"/>
    <property type="molecule type" value="Genomic_DNA"/>
</dbReference>
<proteinExistence type="predicted"/>
<sequence>MTQNMRDLLIKIQKERPFIFNVSEYFPIDLVASGLRSIGAFPLMSNAEQEIDEIFNLAQAVVINLGKLNDDFVKICSDVCSLANKHNKPIILDPVGAGISRYRTDIAINLIKENSISMVRAYPNEIASLLDGQLTITNHSVIEYNELLDKAKKFSEEHNLLVVLSGKLNTIIDGNKFDQFNYDSFLLQKVAGIGNLLSSMLGAFHAVETDRFLAAQKATEFYGKCVSSANSRAKGPGSLKMELIDQLYKCASESIQWYPGAK</sequence>
<dbReference type="STRING" id="1034943.BN59_03322"/>
<evidence type="ECO:0000256" key="7">
    <source>
        <dbReference type="ARBA" id="ARBA00022741"/>
    </source>
</evidence>
<evidence type="ECO:0000256" key="8">
    <source>
        <dbReference type="ARBA" id="ARBA00022777"/>
    </source>
</evidence>
<dbReference type="GO" id="GO:0009229">
    <property type="term" value="P:thiamine diphosphate biosynthetic process"/>
    <property type="evidence" value="ECO:0007669"/>
    <property type="project" value="UniProtKB-UniPathway"/>
</dbReference>
<dbReference type="eggNOG" id="COG2145">
    <property type="taxonomic scope" value="Bacteria"/>
</dbReference>
<evidence type="ECO:0000256" key="6">
    <source>
        <dbReference type="ARBA" id="ARBA00022723"/>
    </source>
</evidence>
<evidence type="ECO:0000256" key="11">
    <source>
        <dbReference type="ARBA" id="ARBA00022977"/>
    </source>
</evidence>
<keyword evidence="6" id="KW-0479">Metal-binding</keyword>
<dbReference type="GO" id="GO:0004417">
    <property type="term" value="F:hydroxyethylthiazole kinase activity"/>
    <property type="evidence" value="ECO:0007669"/>
    <property type="project" value="UniProtKB-EC"/>
</dbReference>
<dbReference type="Proteomes" id="UP000044071">
    <property type="component" value="Unassembled WGS sequence"/>
</dbReference>
<dbReference type="EC" id="2.7.1.50" evidence="4"/>
<protein>
    <recommendedName>
        <fullName evidence="4">hydroxyethylthiazole kinase</fullName>
        <ecNumber evidence="4">2.7.1.50</ecNumber>
    </recommendedName>
</protein>
<evidence type="ECO:0000256" key="1">
    <source>
        <dbReference type="ARBA" id="ARBA00001771"/>
    </source>
</evidence>
<dbReference type="GO" id="GO:0005524">
    <property type="term" value="F:ATP binding"/>
    <property type="evidence" value="ECO:0007669"/>
    <property type="project" value="UniProtKB-KW"/>
</dbReference>
<dbReference type="SUPFAM" id="SSF53613">
    <property type="entry name" value="Ribokinase-like"/>
    <property type="match status" value="1"/>
</dbReference>
<accession>A0A078L1A1</accession>
<evidence type="ECO:0000256" key="5">
    <source>
        <dbReference type="ARBA" id="ARBA00022679"/>
    </source>
</evidence>
<name>A0A078L1A1_9GAMM</name>
<comment type="catalytic activity">
    <reaction evidence="1">
        <text>5-(2-hydroxyethyl)-4-methylthiazole + ATP = 4-methyl-5-(2-phosphooxyethyl)-thiazole + ADP + H(+)</text>
        <dbReference type="Rhea" id="RHEA:24212"/>
        <dbReference type="ChEBI" id="CHEBI:15378"/>
        <dbReference type="ChEBI" id="CHEBI:17957"/>
        <dbReference type="ChEBI" id="CHEBI:30616"/>
        <dbReference type="ChEBI" id="CHEBI:58296"/>
        <dbReference type="ChEBI" id="CHEBI:456216"/>
        <dbReference type="EC" id="2.7.1.50"/>
    </reaction>
</comment>
<dbReference type="AlphaFoldDB" id="A0A078L1A1"/>
<evidence type="ECO:0000256" key="9">
    <source>
        <dbReference type="ARBA" id="ARBA00022840"/>
    </source>
</evidence>
<dbReference type="RefSeq" id="WP_044012169.1">
    <property type="nucleotide sequence ID" value="NZ_CCVW01000004.1"/>
</dbReference>
<dbReference type="PIRSF" id="PIRSF000513">
    <property type="entry name" value="Thz_kinase"/>
    <property type="match status" value="1"/>
</dbReference>
<reference evidence="12 13" key="1">
    <citation type="submission" date="2014-06" db="EMBL/GenBank/DDBJ databases">
        <authorList>
            <person name="Urmite Genomes Urmite Genomes"/>
        </authorList>
    </citation>
    <scope>NUCLEOTIDE SEQUENCE [LARGE SCALE GENOMIC DNA]</scope>
</reference>
<keyword evidence="11" id="KW-0784">Thiamine biosynthesis</keyword>
<comment type="cofactor">
    <cofactor evidence="2">
        <name>Mg(2+)</name>
        <dbReference type="ChEBI" id="CHEBI:18420"/>
    </cofactor>
</comment>
<comment type="pathway">
    <text evidence="3">Cofactor biosynthesis; thiamine diphosphate biosynthesis; 4-methyl-5-(2-phosphoethyl)-thiazole from 5-(2-hydroxyethyl)-4-methylthiazole: step 1/1.</text>
</comment>
<evidence type="ECO:0000256" key="2">
    <source>
        <dbReference type="ARBA" id="ARBA00001946"/>
    </source>
</evidence>
<gene>
    <name evidence="12" type="primary">thiM_2</name>
    <name evidence="12" type="ORF">BN59_03322</name>
</gene>
<keyword evidence="8 12" id="KW-0418">Kinase</keyword>
<dbReference type="InterPro" id="IPR000417">
    <property type="entry name" value="Hyethyz_kinase"/>
</dbReference>
<keyword evidence="9" id="KW-0067">ATP-binding</keyword>
<keyword evidence="7" id="KW-0547">Nucleotide-binding</keyword>
<keyword evidence="5" id="KW-0808">Transferase</keyword>
<dbReference type="Gene3D" id="3.40.1190.20">
    <property type="match status" value="1"/>
</dbReference>
<dbReference type="PRINTS" id="PR01099">
    <property type="entry name" value="HYETHTZKNASE"/>
</dbReference>
<organism evidence="12 13">
    <name type="scientific">Legionella massiliensis</name>
    <dbReference type="NCBI Taxonomy" id="1034943"/>
    <lineage>
        <taxon>Bacteria</taxon>
        <taxon>Pseudomonadati</taxon>
        <taxon>Pseudomonadota</taxon>
        <taxon>Gammaproteobacteria</taxon>
        <taxon>Legionellales</taxon>
        <taxon>Legionellaceae</taxon>
        <taxon>Legionella</taxon>
    </lineage>
</organism>
<evidence type="ECO:0000256" key="3">
    <source>
        <dbReference type="ARBA" id="ARBA00004868"/>
    </source>
</evidence>
<dbReference type="UniPathway" id="UPA00060">
    <property type="reaction ID" value="UER00139"/>
</dbReference>
<keyword evidence="13" id="KW-1185">Reference proteome</keyword>
<evidence type="ECO:0000313" key="12">
    <source>
        <dbReference type="EMBL" id="CDZ79007.1"/>
    </source>
</evidence>
<dbReference type="GO" id="GO:0000287">
    <property type="term" value="F:magnesium ion binding"/>
    <property type="evidence" value="ECO:0007669"/>
    <property type="project" value="InterPro"/>
</dbReference>